<name>A0A078JVC4_BRANA</name>
<dbReference type="Gramene" id="CDY71523">
    <property type="protein sequence ID" value="CDY71523"/>
    <property type="gene ID" value="GSBRNA2T00016877001"/>
</dbReference>
<sequence length="25" mass="3035">MLAKKHFSKGFSVFFKGKSMMRRRE</sequence>
<proteinExistence type="predicted"/>
<reference evidence="1" key="2">
    <citation type="submission" date="2014-06" db="EMBL/GenBank/DDBJ databases">
        <authorList>
            <person name="Genoscope - CEA"/>
        </authorList>
    </citation>
    <scope>NUCLEOTIDE SEQUENCE</scope>
</reference>
<dbReference type="AlphaFoldDB" id="A0A078JVC4"/>
<accession>A0A078JVC4</accession>
<gene>
    <name evidence="1" type="primary">BnaCnng73300D</name>
    <name evidence="1" type="ORF">GSBRNA2T00016877001</name>
</gene>
<organism evidence="1">
    <name type="scientific">Brassica napus</name>
    <name type="common">Rape</name>
    <dbReference type="NCBI Taxonomy" id="3708"/>
    <lineage>
        <taxon>Eukaryota</taxon>
        <taxon>Viridiplantae</taxon>
        <taxon>Streptophyta</taxon>
        <taxon>Embryophyta</taxon>
        <taxon>Tracheophyta</taxon>
        <taxon>Spermatophyta</taxon>
        <taxon>Magnoliopsida</taxon>
        <taxon>eudicotyledons</taxon>
        <taxon>Gunneridae</taxon>
        <taxon>Pentapetalae</taxon>
        <taxon>rosids</taxon>
        <taxon>malvids</taxon>
        <taxon>Brassicales</taxon>
        <taxon>Brassicaceae</taxon>
        <taxon>Brassiceae</taxon>
        <taxon>Brassica</taxon>
    </lineage>
</organism>
<reference evidence="1" key="1">
    <citation type="journal article" date="2014" name="Science">
        <title>Plant genetics. Early allopolyploid evolution in the post-Neolithic Brassica napus oilseed genome.</title>
        <authorList>
            <person name="Chalhoub B."/>
            <person name="Denoeud F."/>
            <person name="Liu S."/>
            <person name="Parkin I.A."/>
            <person name="Tang H."/>
            <person name="Wang X."/>
            <person name="Chiquet J."/>
            <person name="Belcram H."/>
            <person name="Tong C."/>
            <person name="Samans B."/>
            <person name="Correa M."/>
            <person name="Da Silva C."/>
            <person name="Just J."/>
            <person name="Falentin C."/>
            <person name="Koh C.S."/>
            <person name="Le Clainche I."/>
            <person name="Bernard M."/>
            <person name="Bento P."/>
            <person name="Noel B."/>
            <person name="Labadie K."/>
            <person name="Alberti A."/>
            <person name="Charles M."/>
            <person name="Arnaud D."/>
            <person name="Guo H."/>
            <person name="Daviaud C."/>
            <person name="Alamery S."/>
            <person name="Jabbari K."/>
            <person name="Zhao M."/>
            <person name="Edger P.P."/>
            <person name="Chelaifa H."/>
            <person name="Tack D."/>
            <person name="Lassalle G."/>
            <person name="Mestiri I."/>
            <person name="Schnel N."/>
            <person name="Le Paslier M.C."/>
            <person name="Fan G."/>
            <person name="Renault V."/>
            <person name="Bayer P.E."/>
            <person name="Golicz A.A."/>
            <person name="Manoli S."/>
            <person name="Lee T.H."/>
            <person name="Thi V.H."/>
            <person name="Chalabi S."/>
            <person name="Hu Q."/>
            <person name="Fan C."/>
            <person name="Tollenaere R."/>
            <person name="Lu Y."/>
            <person name="Battail C."/>
            <person name="Shen J."/>
            <person name="Sidebottom C.H."/>
            <person name="Wang X."/>
            <person name="Canaguier A."/>
            <person name="Chauveau A."/>
            <person name="Berard A."/>
            <person name="Deniot G."/>
            <person name="Guan M."/>
            <person name="Liu Z."/>
            <person name="Sun F."/>
            <person name="Lim Y.P."/>
            <person name="Lyons E."/>
            <person name="Town C.D."/>
            <person name="Bancroft I."/>
            <person name="Wang X."/>
            <person name="Meng J."/>
            <person name="Ma J."/>
            <person name="Pires J.C."/>
            <person name="King G.J."/>
            <person name="Brunel D."/>
            <person name="Delourme R."/>
            <person name="Renard M."/>
            <person name="Aury J.M."/>
            <person name="Adams K.L."/>
            <person name="Batley J."/>
            <person name="Snowdon R.J."/>
            <person name="Tost J."/>
            <person name="Edwards D."/>
            <person name="Zhou Y."/>
            <person name="Hua W."/>
            <person name="Sharpe A.G."/>
            <person name="Paterson A.H."/>
            <person name="Guan C."/>
            <person name="Wincker P."/>
        </authorList>
    </citation>
    <scope>NUCLEOTIDE SEQUENCE [LARGE SCALE GENOMIC DNA]</scope>
</reference>
<dbReference type="PaxDb" id="3708-A0A078JVC4"/>
<protein>
    <submittedName>
        <fullName evidence="1">BnaCnng73300D protein</fullName>
    </submittedName>
</protein>
<evidence type="ECO:0000313" key="1">
    <source>
        <dbReference type="EMBL" id="CDY71523.1"/>
    </source>
</evidence>
<dbReference type="EMBL" id="LK046223">
    <property type="protein sequence ID" value="CDY71523.1"/>
    <property type="molecule type" value="Genomic_DNA"/>
</dbReference>